<dbReference type="GO" id="GO:0005802">
    <property type="term" value="C:trans-Golgi network"/>
    <property type="evidence" value="ECO:0007669"/>
    <property type="project" value="TreeGrafter"/>
</dbReference>
<dbReference type="PANTHER" id="PTHR42884:SF14">
    <property type="entry name" value="NEUROENDOCRINE CONVERTASE 1"/>
    <property type="match status" value="1"/>
</dbReference>
<dbReference type="GO" id="GO:0016485">
    <property type="term" value="P:protein processing"/>
    <property type="evidence" value="ECO:0007669"/>
    <property type="project" value="TreeGrafter"/>
</dbReference>
<dbReference type="AlphaFoldDB" id="A0A8S3CV57"/>
<name>A0A8S3CV57_9BILA</name>
<dbReference type="Pfam" id="PF01483">
    <property type="entry name" value="P_proprotein"/>
    <property type="match status" value="1"/>
</dbReference>
<evidence type="ECO:0000313" key="6">
    <source>
        <dbReference type="Proteomes" id="UP000681720"/>
    </source>
</evidence>
<evidence type="ECO:0000259" key="4">
    <source>
        <dbReference type="PROSITE" id="PS51829"/>
    </source>
</evidence>
<accession>A0A8S3CV57</accession>
<sequence length="187" mass="21671">IDVDKCENVTSLEHVQANVSFTFHRRGDIKITLISPSGTPSELLSYRDPDASKKGIKYFPFMSAHKWGESPIGRWTLRMETRSPQNEGSIKSASLDDTGEISYFGLRLYGSYASHEEKNNIQKRQDSNAFVPTQRELEWIYKRELSIRQSPNVMQKRDYQNVMNERQVSKENSEQSLFSSFRKTFGF</sequence>
<dbReference type="SUPFAM" id="SSF49785">
    <property type="entry name" value="Galactose-binding domain-like"/>
    <property type="match status" value="1"/>
</dbReference>
<dbReference type="Gene3D" id="2.60.120.260">
    <property type="entry name" value="Galactose-binding domain-like"/>
    <property type="match status" value="1"/>
</dbReference>
<gene>
    <name evidence="5" type="ORF">GIL414_LOCUS54427</name>
</gene>
<comment type="caution">
    <text evidence="5">The sequence shown here is derived from an EMBL/GenBank/DDBJ whole genome shotgun (WGS) entry which is preliminary data.</text>
</comment>
<evidence type="ECO:0000256" key="2">
    <source>
        <dbReference type="ARBA" id="ARBA00022801"/>
    </source>
</evidence>
<feature type="non-terminal residue" evidence="5">
    <location>
        <position position="1"/>
    </location>
</feature>
<dbReference type="EMBL" id="CAJOBJ010190884">
    <property type="protein sequence ID" value="CAF4952920.1"/>
    <property type="molecule type" value="Genomic_DNA"/>
</dbReference>
<dbReference type="GO" id="GO:0000139">
    <property type="term" value="C:Golgi membrane"/>
    <property type="evidence" value="ECO:0007669"/>
    <property type="project" value="TreeGrafter"/>
</dbReference>
<evidence type="ECO:0000256" key="3">
    <source>
        <dbReference type="ARBA" id="ARBA00022825"/>
    </source>
</evidence>
<dbReference type="Proteomes" id="UP000681720">
    <property type="component" value="Unassembled WGS sequence"/>
</dbReference>
<organism evidence="5 6">
    <name type="scientific">Rotaria magnacalcarata</name>
    <dbReference type="NCBI Taxonomy" id="392030"/>
    <lineage>
        <taxon>Eukaryota</taxon>
        <taxon>Metazoa</taxon>
        <taxon>Spiralia</taxon>
        <taxon>Gnathifera</taxon>
        <taxon>Rotifera</taxon>
        <taxon>Eurotatoria</taxon>
        <taxon>Bdelloidea</taxon>
        <taxon>Philodinida</taxon>
        <taxon>Philodinidae</taxon>
        <taxon>Rotaria</taxon>
    </lineage>
</organism>
<dbReference type="GO" id="GO:0004252">
    <property type="term" value="F:serine-type endopeptidase activity"/>
    <property type="evidence" value="ECO:0007669"/>
    <property type="project" value="InterPro"/>
</dbReference>
<evidence type="ECO:0000313" key="5">
    <source>
        <dbReference type="EMBL" id="CAF4952920.1"/>
    </source>
</evidence>
<dbReference type="PROSITE" id="PS51829">
    <property type="entry name" value="P_HOMO_B"/>
    <property type="match status" value="1"/>
</dbReference>
<feature type="domain" description="P/Homo B" evidence="4">
    <location>
        <begin position="1"/>
        <end position="114"/>
    </location>
</feature>
<dbReference type="InterPro" id="IPR008979">
    <property type="entry name" value="Galactose-bd-like_sf"/>
</dbReference>
<proteinExistence type="predicted"/>
<keyword evidence="1" id="KW-0645">Protease</keyword>
<reference evidence="5" key="1">
    <citation type="submission" date="2021-02" db="EMBL/GenBank/DDBJ databases">
        <authorList>
            <person name="Nowell W R."/>
        </authorList>
    </citation>
    <scope>NUCLEOTIDE SEQUENCE</scope>
</reference>
<evidence type="ECO:0000256" key="1">
    <source>
        <dbReference type="ARBA" id="ARBA00022670"/>
    </source>
</evidence>
<protein>
    <recommendedName>
        <fullName evidence="4">P/Homo B domain-containing protein</fullName>
    </recommendedName>
</protein>
<keyword evidence="2" id="KW-0378">Hydrolase</keyword>
<dbReference type="PANTHER" id="PTHR42884">
    <property type="entry name" value="PROPROTEIN CONVERTASE SUBTILISIN/KEXIN-RELATED"/>
    <property type="match status" value="1"/>
</dbReference>
<keyword evidence="3" id="KW-0720">Serine protease</keyword>
<dbReference type="InterPro" id="IPR002884">
    <property type="entry name" value="P_dom"/>
</dbReference>